<dbReference type="PANTHER" id="PTHR46847:SF1">
    <property type="entry name" value="D-ALLOSE-BINDING PERIPLASMIC PROTEIN-RELATED"/>
    <property type="match status" value="1"/>
</dbReference>
<accession>A0ABN1VNT4</accession>
<dbReference type="CDD" id="cd06300">
    <property type="entry name" value="PBP1_ABC_sugar_binding-like"/>
    <property type="match status" value="1"/>
</dbReference>
<protein>
    <recommendedName>
        <fullName evidence="5">Periplasmic binding protein domain-containing protein</fullName>
    </recommendedName>
</protein>
<keyword evidence="7" id="KW-1185">Reference proteome</keyword>
<proteinExistence type="inferred from homology"/>
<sequence>MVAAIATAAAIALAGCSSGGDFQDPGATNSSDDVVSQLASDLQPAYANLGQPVGATPYTGDWKPRGDAPWTIGYASPYDGNSWQAAAKARLFDDLLKTYQDAGLIKDVIITESGFDDSVQNQQIRQLVDQGADLIIACCSNTTSLNQSIEYAYKQGVPFVSYSGYVTSPYAINTSANYHQAGFASADAIFMKIGGEGTVLDVIGVAGAASSDSFDAGVAAAAANYPGIKLVGQVEGAWADTVTKTEVQKFLATNSEPIAGMIVQPGSATGALQALQESGRPIVPISIAGEAGALCYWIQNPDFVDVAFNVWPPGNEMQLGFEVAVRTLEGQGPKIQSIVREVSPITSEFALDKLGADCDVNSNAWIEPSVDDWFSTATLDKFFEDPSDPLAFKP</sequence>
<dbReference type="InterPro" id="IPR025997">
    <property type="entry name" value="SBP_2_dom"/>
</dbReference>
<dbReference type="EMBL" id="BAAAKW010000023">
    <property type="protein sequence ID" value="GAA1214405.1"/>
    <property type="molecule type" value="Genomic_DNA"/>
</dbReference>
<comment type="caution">
    <text evidence="6">The sequence shown here is derived from an EMBL/GenBank/DDBJ whole genome shotgun (WGS) entry which is preliminary data.</text>
</comment>
<organism evidence="6 7">
    <name type="scientific">Rhodoglobus aureus</name>
    <dbReference type="NCBI Taxonomy" id="191497"/>
    <lineage>
        <taxon>Bacteria</taxon>
        <taxon>Bacillati</taxon>
        <taxon>Actinomycetota</taxon>
        <taxon>Actinomycetes</taxon>
        <taxon>Micrococcales</taxon>
        <taxon>Microbacteriaceae</taxon>
        <taxon>Rhodoglobus</taxon>
    </lineage>
</organism>
<evidence type="ECO:0000256" key="4">
    <source>
        <dbReference type="SAM" id="SignalP"/>
    </source>
</evidence>
<dbReference type="InterPro" id="IPR028082">
    <property type="entry name" value="Peripla_BP_I"/>
</dbReference>
<evidence type="ECO:0000256" key="1">
    <source>
        <dbReference type="ARBA" id="ARBA00004196"/>
    </source>
</evidence>
<dbReference type="SUPFAM" id="SSF53822">
    <property type="entry name" value="Periplasmic binding protein-like I"/>
    <property type="match status" value="1"/>
</dbReference>
<gene>
    <name evidence="6" type="ORF">GCM10009655_12090</name>
</gene>
<comment type="similarity">
    <text evidence="2">Belongs to the bacterial solute-binding protein 2 family.</text>
</comment>
<dbReference type="Gene3D" id="3.40.50.2300">
    <property type="match status" value="2"/>
</dbReference>
<dbReference type="Pfam" id="PF13407">
    <property type="entry name" value="Peripla_BP_4"/>
    <property type="match status" value="1"/>
</dbReference>
<keyword evidence="3 4" id="KW-0732">Signal</keyword>
<evidence type="ECO:0000256" key="2">
    <source>
        <dbReference type="ARBA" id="ARBA00007639"/>
    </source>
</evidence>
<name>A0ABN1VNT4_9MICO</name>
<feature type="signal peptide" evidence="4">
    <location>
        <begin position="1"/>
        <end position="19"/>
    </location>
</feature>
<evidence type="ECO:0000313" key="7">
    <source>
        <dbReference type="Proteomes" id="UP001500943"/>
    </source>
</evidence>
<dbReference type="PANTHER" id="PTHR46847">
    <property type="entry name" value="D-ALLOSE-BINDING PERIPLASMIC PROTEIN-RELATED"/>
    <property type="match status" value="1"/>
</dbReference>
<comment type="subcellular location">
    <subcellularLocation>
        <location evidence="1">Cell envelope</location>
    </subcellularLocation>
</comment>
<dbReference type="Proteomes" id="UP001500943">
    <property type="component" value="Unassembled WGS sequence"/>
</dbReference>
<feature type="domain" description="Periplasmic binding protein" evidence="5">
    <location>
        <begin position="72"/>
        <end position="331"/>
    </location>
</feature>
<evidence type="ECO:0000259" key="5">
    <source>
        <dbReference type="Pfam" id="PF13407"/>
    </source>
</evidence>
<reference evidence="6 7" key="1">
    <citation type="journal article" date="2019" name="Int. J. Syst. Evol. Microbiol.">
        <title>The Global Catalogue of Microorganisms (GCM) 10K type strain sequencing project: providing services to taxonomists for standard genome sequencing and annotation.</title>
        <authorList>
            <consortium name="The Broad Institute Genomics Platform"/>
            <consortium name="The Broad Institute Genome Sequencing Center for Infectious Disease"/>
            <person name="Wu L."/>
            <person name="Ma J."/>
        </authorList>
    </citation>
    <scope>NUCLEOTIDE SEQUENCE [LARGE SCALE GENOMIC DNA]</scope>
    <source>
        <strain evidence="6 7">JCM 12762</strain>
    </source>
</reference>
<feature type="chain" id="PRO_5046097541" description="Periplasmic binding protein domain-containing protein" evidence="4">
    <location>
        <begin position="20"/>
        <end position="394"/>
    </location>
</feature>
<evidence type="ECO:0000313" key="6">
    <source>
        <dbReference type="EMBL" id="GAA1214405.1"/>
    </source>
</evidence>
<evidence type="ECO:0000256" key="3">
    <source>
        <dbReference type="ARBA" id="ARBA00022729"/>
    </source>
</evidence>